<evidence type="ECO:0000256" key="2">
    <source>
        <dbReference type="HAMAP-Rule" id="MF_00163"/>
    </source>
</evidence>
<name>A0A0G0KY94_9BACT</name>
<sequence>MLNWKPTKPPFVKHKRAVFAKAAKVSDFIYQIGESDRLRMISKEIPLKKLESKEYQAKIKYLKDCLIKFRKLTGYGRGITAVQVGIPERFSVIYKGQTIKNIKNRKDVSYKDLMVIINPKITKKSQKLLKYPESCMSASPVVVPTIHPSWIEFEYYDEKANLRHWDTKDDTDVGRMMNRVFQHEIDHMEGIINIDIIKNPKEIILESDPDFYKNAKFEKI</sequence>
<dbReference type="GO" id="GO:0046872">
    <property type="term" value="F:metal ion binding"/>
    <property type="evidence" value="ECO:0007669"/>
    <property type="project" value="UniProtKB-KW"/>
</dbReference>
<dbReference type="AlphaFoldDB" id="A0A0G0KY94"/>
<keyword evidence="2" id="KW-0648">Protein biosynthesis</keyword>
<dbReference type="InterPro" id="IPR036821">
    <property type="entry name" value="Peptide_deformylase_sf"/>
</dbReference>
<comment type="similarity">
    <text evidence="1 2">Belongs to the polypeptide deformylase family.</text>
</comment>
<comment type="caution">
    <text evidence="3">The sequence shown here is derived from an EMBL/GenBank/DDBJ whole genome shotgun (WGS) entry which is preliminary data.</text>
</comment>
<keyword evidence="2" id="KW-0408">Iron</keyword>
<feature type="active site" evidence="2">
    <location>
        <position position="184"/>
    </location>
</feature>
<keyword evidence="2" id="KW-0378">Hydrolase</keyword>
<feature type="binding site" evidence="2">
    <location>
        <position position="187"/>
    </location>
    <ligand>
        <name>Fe cation</name>
        <dbReference type="ChEBI" id="CHEBI:24875"/>
    </ligand>
</feature>
<reference evidence="3 4" key="1">
    <citation type="journal article" date="2015" name="Nature">
        <title>rRNA introns, odd ribosomes, and small enigmatic genomes across a large radiation of phyla.</title>
        <authorList>
            <person name="Brown C.T."/>
            <person name="Hug L.A."/>
            <person name="Thomas B.C."/>
            <person name="Sharon I."/>
            <person name="Castelle C.J."/>
            <person name="Singh A."/>
            <person name="Wilkins M.J."/>
            <person name="Williams K.H."/>
            <person name="Banfield J.F."/>
        </authorList>
    </citation>
    <scope>NUCLEOTIDE SEQUENCE [LARGE SCALE GENOMIC DNA]</scope>
</reference>
<dbReference type="PRINTS" id="PR01576">
    <property type="entry name" value="PDEFORMYLASE"/>
</dbReference>
<dbReference type="Gene3D" id="3.90.45.10">
    <property type="entry name" value="Peptide deformylase"/>
    <property type="match status" value="1"/>
</dbReference>
<comment type="catalytic activity">
    <reaction evidence="2">
        <text>N-terminal N-formyl-L-methionyl-[peptide] + H2O = N-terminal L-methionyl-[peptide] + formate</text>
        <dbReference type="Rhea" id="RHEA:24420"/>
        <dbReference type="Rhea" id="RHEA-COMP:10639"/>
        <dbReference type="Rhea" id="RHEA-COMP:10640"/>
        <dbReference type="ChEBI" id="CHEBI:15377"/>
        <dbReference type="ChEBI" id="CHEBI:15740"/>
        <dbReference type="ChEBI" id="CHEBI:49298"/>
        <dbReference type="ChEBI" id="CHEBI:64731"/>
        <dbReference type="EC" id="3.5.1.88"/>
    </reaction>
</comment>
<dbReference type="PANTHER" id="PTHR10458">
    <property type="entry name" value="PEPTIDE DEFORMYLASE"/>
    <property type="match status" value="1"/>
</dbReference>
<comment type="function">
    <text evidence="2">Removes the formyl group from the N-terminal Met of newly synthesized proteins. Requires at least a dipeptide for an efficient rate of reaction. N-terminal L-methionine is a prerequisite for activity but the enzyme has broad specificity at other positions.</text>
</comment>
<dbReference type="EMBL" id="LBVL01000016">
    <property type="protein sequence ID" value="KKQ84598.1"/>
    <property type="molecule type" value="Genomic_DNA"/>
</dbReference>
<evidence type="ECO:0000313" key="3">
    <source>
        <dbReference type="EMBL" id="KKQ84598.1"/>
    </source>
</evidence>
<evidence type="ECO:0000313" key="4">
    <source>
        <dbReference type="Proteomes" id="UP000034081"/>
    </source>
</evidence>
<dbReference type="STRING" id="1618570.UT08_C0016G0012"/>
<proteinExistence type="inferred from homology"/>
<dbReference type="PANTHER" id="PTHR10458:SF22">
    <property type="entry name" value="PEPTIDE DEFORMYLASE"/>
    <property type="match status" value="1"/>
</dbReference>
<dbReference type="Pfam" id="PF01327">
    <property type="entry name" value="Pep_deformylase"/>
    <property type="match status" value="1"/>
</dbReference>
<gene>
    <name evidence="2" type="primary">def</name>
    <name evidence="3" type="ORF">UT08_C0016G0012</name>
</gene>
<dbReference type="HAMAP" id="MF_00163">
    <property type="entry name" value="Pep_deformylase"/>
    <property type="match status" value="1"/>
</dbReference>
<comment type="cofactor">
    <cofactor evidence="2">
        <name>Fe(2+)</name>
        <dbReference type="ChEBI" id="CHEBI:29033"/>
    </cofactor>
    <text evidence="2">Binds 1 Fe(2+) ion.</text>
</comment>
<evidence type="ECO:0000256" key="1">
    <source>
        <dbReference type="ARBA" id="ARBA00010759"/>
    </source>
</evidence>
<keyword evidence="2" id="KW-0479">Metal-binding</keyword>
<dbReference type="EC" id="3.5.1.88" evidence="2"/>
<dbReference type="Proteomes" id="UP000034081">
    <property type="component" value="Unassembled WGS sequence"/>
</dbReference>
<dbReference type="SUPFAM" id="SSF56420">
    <property type="entry name" value="Peptide deformylase"/>
    <property type="match status" value="1"/>
</dbReference>
<protein>
    <recommendedName>
        <fullName evidence="2">Peptide deformylase</fullName>
        <shortName evidence="2">PDF</shortName>
        <ecNumber evidence="2">3.5.1.88</ecNumber>
    </recommendedName>
    <alternativeName>
        <fullName evidence="2">Polypeptide deformylase</fullName>
    </alternativeName>
</protein>
<dbReference type="InterPro" id="IPR023635">
    <property type="entry name" value="Peptide_deformylase"/>
</dbReference>
<feature type="binding site" evidence="2">
    <location>
        <position position="135"/>
    </location>
    <ligand>
        <name>Fe cation</name>
        <dbReference type="ChEBI" id="CHEBI:24875"/>
    </ligand>
</feature>
<dbReference type="GO" id="GO:0042586">
    <property type="term" value="F:peptide deformylase activity"/>
    <property type="evidence" value="ECO:0007669"/>
    <property type="project" value="UniProtKB-UniRule"/>
</dbReference>
<feature type="binding site" evidence="2">
    <location>
        <position position="183"/>
    </location>
    <ligand>
        <name>Fe cation</name>
        <dbReference type="ChEBI" id="CHEBI:24875"/>
    </ligand>
</feature>
<organism evidence="3 4">
    <name type="scientific">Candidatus Woesebacteria bacterium GW2011_GWB1_38_8</name>
    <dbReference type="NCBI Taxonomy" id="1618570"/>
    <lineage>
        <taxon>Bacteria</taxon>
        <taxon>Candidatus Woeseibacteriota</taxon>
    </lineage>
</organism>
<dbReference type="GO" id="GO:0006412">
    <property type="term" value="P:translation"/>
    <property type="evidence" value="ECO:0007669"/>
    <property type="project" value="UniProtKB-UniRule"/>
</dbReference>
<accession>A0A0G0KY94</accession>